<feature type="region of interest" description="Disordered" evidence="5">
    <location>
        <begin position="836"/>
        <end position="857"/>
    </location>
</feature>
<dbReference type="GO" id="GO:0045504">
    <property type="term" value="F:dynein heavy chain binding"/>
    <property type="evidence" value="ECO:0007669"/>
    <property type="project" value="TreeGrafter"/>
</dbReference>
<dbReference type="InterPro" id="IPR015943">
    <property type="entry name" value="WD40/YVTN_repeat-like_dom_sf"/>
</dbReference>
<dbReference type="AlphaFoldDB" id="A0AAV1PM89"/>
<evidence type="ECO:0000256" key="1">
    <source>
        <dbReference type="ARBA" id="ARBA00004496"/>
    </source>
</evidence>
<dbReference type="Gene3D" id="2.130.10.10">
    <property type="entry name" value="YVTN repeat-like/Quinoprotein amine dehydrogenase"/>
    <property type="match status" value="2"/>
</dbReference>
<proteinExistence type="predicted"/>
<dbReference type="EMBL" id="CAWUFR010000176">
    <property type="protein sequence ID" value="CAK6971371.1"/>
    <property type="molecule type" value="Genomic_DNA"/>
</dbReference>
<comment type="caution">
    <text evidence="6">The sequence shown here is derived from an EMBL/GenBank/DDBJ whole genome shotgun (WGS) entry which is preliminary data.</text>
</comment>
<evidence type="ECO:0000256" key="4">
    <source>
        <dbReference type="ARBA" id="ARBA00022737"/>
    </source>
</evidence>
<dbReference type="Proteomes" id="UP001314229">
    <property type="component" value="Unassembled WGS sequence"/>
</dbReference>
<dbReference type="PANTHER" id="PTHR12442:SF5">
    <property type="entry name" value="DYNEIN AXONEMAL INTERMEDIATE CHAIN 3"/>
    <property type="match status" value="1"/>
</dbReference>
<dbReference type="SMART" id="SM00320">
    <property type="entry name" value="WD40"/>
    <property type="match status" value="2"/>
</dbReference>
<name>A0AAV1PM89_SCOSC</name>
<evidence type="ECO:0000313" key="6">
    <source>
        <dbReference type="EMBL" id="CAK6971371.1"/>
    </source>
</evidence>
<dbReference type="GO" id="GO:0036159">
    <property type="term" value="P:inner dynein arm assembly"/>
    <property type="evidence" value="ECO:0007669"/>
    <property type="project" value="TreeGrafter"/>
</dbReference>
<evidence type="ECO:0000256" key="3">
    <source>
        <dbReference type="ARBA" id="ARBA00022574"/>
    </source>
</evidence>
<comment type="subcellular location">
    <subcellularLocation>
        <location evidence="1">Cytoplasm</location>
    </subcellularLocation>
</comment>
<dbReference type="InterPro" id="IPR001680">
    <property type="entry name" value="WD40_rpt"/>
</dbReference>
<dbReference type="GO" id="GO:0060294">
    <property type="term" value="P:cilium movement involved in cell motility"/>
    <property type="evidence" value="ECO:0007669"/>
    <property type="project" value="TreeGrafter"/>
</dbReference>
<feature type="region of interest" description="Disordered" evidence="5">
    <location>
        <begin position="1"/>
        <end position="39"/>
    </location>
</feature>
<gene>
    <name evidence="6" type="ORF">FSCOSCO3_A021757</name>
</gene>
<evidence type="ECO:0000256" key="2">
    <source>
        <dbReference type="ARBA" id="ARBA00022490"/>
    </source>
</evidence>
<organism evidence="6 7">
    <name type="scientific">Scomber scombrus</name>
    <name type="common">Atlantic mackerel</name>
    <name type="synonym">Scomber vernalis</name>
    <dbReference type="NCBI Taxonomy" id="13677"/>
    <lineage>
        <taxon>Eukaryota</taxon>
        <taxon>Metazoa</taxon>
        <taxon>Chordata</taxon>
        <taxon>Craniata</taxon>
        <taxon>Vertebrata</taxon>
        <taxon>Euteleostomi</taxon>
        <taxon>Actinopterygii</taxon>
        <taxon>Neopterygii</taxon>
        <taxon>Teleostei</taxon>
        <taxon>Neoteleostei</taxon>
        <taxon>Acanthomorphata</taxon>
        <taxon>Pelagiaria</taxon>
        <taxon>Scombriformes</taxon>
        <taxon>Scombridae</taxon>
        <taxon>Scomber</taxon>
    </lineage>
</organism>
<keyword evidence="2" id="KW-0963">Cytoplasm</keyword>
<keyword evidence="4" id="KW-0677">Repeat</keyword>
<evidence type="ECO:0000313" key="7">
    <source>
        <dbReference type="Proteomes" id="UP001314229"/>
    </source>
</evidence>
<accession>A0AAV1PM89</accession>
<protein>
    <submittedName>
        <fullName evidence="6">Dynein axonemal intermediate chain 3</fullName>
    </submittedName>
</protein>
<dbReference type="GO" id="GO:0045503">
    <property type="term" value="F:dynein light chain binding"/>
    <property type="evidence" value="ECO:0007669"/>
    <property type="project" value="TreeGrafter"/>
</dbReference>
<dbReference type="PANTHER" id="PTHR12442">
    <property type="entry name" value="DYNEIN INTERMEDIATE CHAIN"/>
    <property type="match status" value="1"/>
</dbReference>
<dbReference type="InterPro" id="IPR036322">
    <property type="entry name" value="WD40_repeat_dom_sf"/>
</dbReference>
<evidence type="ECO:0000256" key="5">
    <source>
        <dbReference type="SAM" id="MobiDB-lite"/>
    </source>
</evidence>
<reference evidence="6 7" key="1">
    <citation type="submission" date="2024-01" db="EMBL/GenBank/DDBJ databases">
        <authorList>
            <person name="Alioto T."/>
            <person name="Alioto T."/>
            <person name="Gomez Garrido J."/>
        </authorList>
    </citation>
    <scope>NUCLEOTIDE SEQUENCE [LARGE SCALE GENOMIC DNA]</scope>
</reference>
<keyword evidence="3" id="KW-0853">WD repeat</keyword>
<sequence length="884" mass="100300">MPPKRPKSAVSSAGSKKKDKGKKAPSPTPSENPGHPEDIFPMVLTSATQELFDCRADEDVTGDDPYRLLRKDDIIQDLKTRAAVSDFSPVKPIVLDYPEDDILLVYDRDFTYGQSFYLVLTPEAKDRILNPPEPETPEVVVLNEVYKTPEPKDWLSLGSEQEIAEESIKETREKMWYKLSRVRRKFGAPVSFSDRNTADAKDGYLECASYQDSRFSIKQMQRDCGMQAVPRFRSSSAQTQWKFLRNVFMQYTPREFNEDEKENILQSESLKNFCKAVTPRVILALQQEEIMNVFFDDWKALGTEAEGSDWSGKVSEGLMLYQAFTVQKYSKDKKISSMNWHPTIYGVIAIALTEKEEERLNETFAVKPSLILFYSFSDPANPQLLLECPDDILAFEFCPSDPNIIVGGCVNGQVVLWDISAHVTRLQGTQPSGKKPSVNTDTFDLDDNKENKTPVVRYCAVSALESSHKAPITDVQWLPQTFEVTRTGLPVENKYNISVQVVTCSPDCSLMFWDVRAPKLLSHSASDRKQNVDQKPQMSTYSVPDTFKHLDRTWKPLFKVSLPKINTSGEYAPLKFSFEHYTCNGKTGTNTEDAQEYDDSSKVNPDYSQLRAPSAKTLTPLEDVNTKLYIGTEDGEVVYTDWKLEKDDSGRLHSAKPLHCFSVNHCLVNTVQRSPFFKDIILTGPSPAGRWNFAIWKEGVMDGPIILSPNSECMYTAGCWSLSRPAVFFIGREDGSIEVWNLLEKTSEPAQVHAHITNAKITCMIPWTGSSKQHLLAVSDDLGMVRVFEIPRTLYIPSRSEKLSMGKYFELEEERLLDFLKRDEAWAKQRREAEELAKKTELDKPEKTLEENEGENKKVYNDHLTLEESILKGMGLLPANTQDT</sequence>
<dbReference type="SUPFAM" id="SSF50978">
    <property type="entry name" value="WD40 repeat-like"/>
    <property type="match status" value="1"/>
</dbReference>
<keyword evidence="7" id="KW-1185">Reference proteome</keyword>
<dbReference type="InterPro" id="IPR050687">
    <property type="entry name" value="Dynein_IC"/>
</dbReference>
<dbReference type="GO" id="GO:0036156">
    <property type="term" value="C:inner dynein arm"/>
    <property type="evidence" value="ECO:0007669"/>
    <property type="project" value="TreeGrafter"/>
</dbReference>